<evidence type="ECO:0000256" key="1">
    <source>
        <dbReference type="SAM" id="MobiDB-lite"/>
    </source>
</evidence>
<feature type="compositionally biased region" description="Basic and acidic residues" evidence="1">
    <location>
        <begin position="41"/>
        <end position="54"/>
    </location>
</feature>
<reference evidence="2" key="1">
    <citation type="journal article" date="2019" name="Environ. Microbiol.">
        <title>Fungal ecological strategies reflected in gene transcription - a case study of two litter decomposers.</title>
        <authorList>
            <person name="Barbi F."/>
            <person name="Kohler A."/>
            <person name="Barry K."/>
            <person name="Baskaran P."/>
            <person name="Daum C."/>
            <person name="Fauchery L."/>
            <person name="Ihrmark K."/>
            <person name="Kuo A."/>
            <person name="LaButti K."/>
            <person name="Lipzen A."/>
            <person name="Morin E."/>
            <person name="Grigoriev I.V."/>
            <person name="Henrissat B."/>
            <person name="Lindahl B."/>
            <person name="Martin F."/>
        </authorList>
    </citation>
    <scope>NUCLEOTIDE SEQUENCE</scope>
    <source>
        <strain evidence="2">JB14</strain>
    </source>
</reference>
<gene>
    <name evidence="2" type="ORF">BT96DRAFT_1008826</name>
</gene>
<dbReference type="OrthoDB" id="3056788at2759"/>
<organism evidence="2 3">
    <name type="scientific">Gymnopus androsaceus JB14</name>
    <dbReference type="NCBI Taxonomy" id="1447944"/>
    <lineage>
        <taxon>Eukaryota</taxon>
        <taxon>Fungi</taxon>
        <taxon>Dikarya</taxon>
        <taxon>Basidiomycota</taxon>
        <taxon>Agaricomycotina</taxon>
        <taxon>Agaricomycetes</taxon>
        <taxon>Agaricomycetidae</taxon>
        <taxon>Agaricales</taxon>
        <taxon>Marasmiineae</taxon>
        <taxon>Omphalotaceae</taxon>
        <taxon>Gymnopus</taxon>
    </lineage>
</organism>
<protein>
    <submittedName>
        <fullName evidence="2">Uncharacterized protein</fullName>
    </submittedName>
</protein>
<dbReference type="AlphaFoldDB" id="A0A6A4GDW3"/>
<feature type="region of interest" description="Disordered" evidence="1">
    <location>
        <begin position="1"/>
        <end position="54"/>
    </location>
</feature>
<feature type="compositionally biased region" description="Acidic residues" evidence="1">
    <location>
        <begin position="1"/>
        <end position="15"/>
    </location>
</feature>
<evidence type="ECO:0000313" key="2">
    <source>
        <dbReference type="EMBL" id="KAE9383736.1"/>
    </source>
</evidence>
<accession>A0A6A4GDW3</accession>
<sequence length="213" mass="24244">MLAEQDDEEEGEGTGEGDKMAIDEPIVASTQGTRRKRRLAQRRDDSKGKEQETKPDGWIWTKRLMFGVSGQGQNLSEFKEECDQIEYFRKKAENERWREVCESIHAELFNYRRGCRAMEAAWSNSAARPVTDNDGHSWSCGHVAYARRQAALYRRLHDQCNIIVKSCNLEELPEGGILSNIISRHRSEAAEKDRVYIADMVATMDSLAAATLT</sequence>
<dbReference type="EMBL" id="ML770342">
    <property type="protein sequence ID" value="KAE9383736.1"/>
    <property type="molecule type" value="Genomic_DNA"/>
</dbReference>
<keyword evidence="3" id="KW-1185">Reference proteome</keyword>
<proteinExistence type="predicted"/>
<evidence type="ECO:0000313" key="3">
    <source>
        <dbReference type="Proteomes" id="UP000799118"/>
    </source>
</evidence>
<name>A0A6A4GDW3_9AGAR</name>
<dbReference type="Proteomes" id="UP000799118">
    <property type="component" value="Unassembled WGS sequence"/>
</dbReference>